<dbReference type="SUPFAM" id="SSF52172">
    <property type="entry name" value="CheY-like"/>
    <property type="match status" value="1"/>
</dbReference>
<keyword evidence="3 5" id="KW-0597">Phosphoprotein</keyword>
<dbReference type="InterPro" id="IPR001789">
    <property type="entry name" value="Sig_transdc_resp-reg_receiver"/>
</dbReference>
<dbReference type="InterPro" id="IPR036097">
    <property type="entry name" value="HisK_dim/P_sf"/>
</dbReference>
<dbReference type="GO" id="GO:0000155">
    <property type="term" value="F:phosphorelay sensor kinase activity"/>
    <property type="evidence" value="ECO:0007669"/>
    <property type="project" value="InterPro"/>
</dbReference>
<dbReference type="AlphaFoldDB" id="A0A7C3VN45"/>
<dbReference type="PANTHER" id="PTHR43547:SF2">
    <property type="entry name" value="HYBRID SIGNAL TRANSDUCTION HISTIDINE KINASE C"/>
    <property type="match status" value="1"/>
</dbReference>
<comment type="caution">
    <text evidence="7">The sequence shown here is derived from an EMBL/GenBank/DDBJ whole genome shotgun (WGS) entry which is preliminary data.</text>
</comment>
<dbReference type="Pfam" id="PF00512">
    <property type="entry name" value="HisKA"/>
    <property type="match status" value="1"/>
</dbReference>
<dbReference type="SUPFAM" id="SSF47384">
    <property type="entry name" value="Homodimeric domain of signal transducing histidine kinase"/>
    <property type="match status" value="1"/>
</dbReference>
<dbReference type="PROSITE" id="PS50110">
    <property type="entry name" value="RESPONSE_REGULATORY"/>
    <property type="match status" value="1"/>
</dbReference>
<dbReference type="Gene3D" id="1.10.287.130">
    <property type="match status" value="1"/>
</dbReference>
<evidence type="ECO:0000256" key="4">
    <source>
        <dbReference type="ARBA" id="ARBA00023012"/>
    </source>
</evidence>
<dbReference type="InterPro" id="IPR003661">
    <property type="entry name" value="HisK_dim/P_dom"/>
</dbReference>
<evidence type="ECO:0000313" key="7">
    <source>
        <dbReference type="EMBL" id="HGG03197.1"/>
    </source>
</evidence>
<reference evidence="7" key="1">
    <citation type="journal article" date="2020" name="mSystems">
        <title>Genome- and Community-Level Interaction Insights into Carbon Utilization and Element Cycling Functions of Hydrothermarchaeota in Hydrothermal Sediment.</title>
        <authorList>
            <person name="Zhou Z."/>
            <person name="Liu Y."/>
            <person name="Xu W."/>
            <person name="Pan J."/>
            <person name="Luo Z.H."/>
            <person name="Li M."/>
        </authorList>
    </citation>
    <scope>NUCLEOTIDE SEQUENCE [LARGE SCALE GENOMIC DNA]</scope>
    <source>
        <strain evidence="7">SpSt-374</strain>
    </source>
</reference>
<dbReference type="CDD" id="cd00082">
    <property type="entry name" value="HisKA"/>
    <property type="match status" value="1"/>
</dbReference>
<evidence type="ECO:0000256" key="2">
    <source>
        <dbReference type="ARBA" id="ARBA00012438"/>
    </source>
</evidence>
<proteinExistence type="predicted"/>
<dbReference type="SMART" id="SM00448">
    <property type="entry name" value="REC"/>
    <property type="match status" value="1"/>
</dbReference>
<name>A0A7C3VN45_9CYAN</name>
<gene>
    <name evidence="7" type="ORF">ENR15_21805</name>
</gene>
<keyword evidence="4" id="KW-0902">Two-component regulatory system</keyword>
<dbReference type="Gene3D" id="3.40.50.2300">
    <property type="match status" value="1"/>
</dbReference>
<sequence>MKKILVIEDDAVLASNISAILEEEGFEAVTASNGMAGVKLTRAVNPDLILCDLAMPEVDGYGVLEVLKSNEKTALIPVIIVSGNSDRVQVRKSIEMGADDYITKPFELDELLRAVVAIFQKQELREQRLVAMTAEMNKLRNVVAAKDNLVTNLNQSLRQPLSNIQMALKLLRENSDQEGRDRYLKIIQEEFDRELNLINQVSQLQNFLTPDNVTLMYQFQIISHQPRQPDLATVPN</sequence>
<dbReference type="InterPro" id="IPR011006">
    <property type="entry name" value="CheY-like_superfamily"/>
</dbReference>
<protein>
    <recommendedName>
        <fullName evidence="2">histidine kinase</fullName>
        <ecNumber evidence="2">2.7.13.3</ecNumber>
    </recommendedName>
</protein>
<organism evidence="7">
    <name type="scientific">Planktothricoides sp. SpSt-374</name>
    <dbReference type="NCBI Taxonomy" id="2282167"/>
    <lineage>
        <taxon>Bacteria</taxon>
        <taxon>Bacillati</taxon>
        <taxon>Cyanobacteriota</taxon>
        <taxon>Cyanophyceae</taxon>
        <taxon>Oscillatoriophycideae</taxon>
        <taxon>Oscillatoriales</taxon>
        <taxon>Oscillatoriaceae</taxon>
        <taxon>Planktothricoides</taxon>
    </lineage>
</organism>
<feature type="modified residue" description="4-aspartylphosphate" evidence="5">
    <location>
        <position position="52"/>
    </location>
</feature>
<feature type="domain" description="Response regulatory" evidence="6">
    <location>
        <begin position="3"/>
        <end position="119"/>
    </location>
</feature>
<evidence type="ECO:0000256" key="5">
    <source>
        <dbReference type="PROSITE-ProRule" id="PRU00169"/>
    </source>
</evidence>
<dbReference type="SMART" id="SM00388">
    <property type="entry name" value="HisKA"/>
    <property type="match status" value="1"/>
</dbReference>
<dbReference type="PANTHER" id="PTHR43547">
    <property type="entry name" value="TWO-COMPONENT HISTIDINE KINASE"/>
    <property type="match status" value="1"/>
</dbReference>
<comment type="catalytic activity">
    <reaction evidence="1">
        <text>ATP + protein L-histidine = ADP + protein N-phospho-L-histidine.</text>
        <dbReference type="EC" id="2.7.13.3"/>
    </reaction>
</comment>
<evidence type="ECO:0000256" key="3">
    <source>
        <dbReference type="ARBA" id="ARBA00022553"/>
    </source>
</evidence>
<evidence type="ECO:0000259" key="6">
    <source>
        <dbReference type="PROSITE" id="PS50110"/>
    </source>
</evidence>
<dbReference type="Pfam" id="PF00072">
    <property type="entry name" value="Response_reg"/>
    <property type="match status" value="1"/>
</dbReference>
<evidence type="ECO:0000256" key="1">
    <source>
        <dbReference type="ARBA" id="ARBA00000085"/>
    </source>
</evidence>
<dbReference type="CDD" id="cd00156">
    <property type="entry name" value="REC"/>
    <property type="match status" value="1"/>
</dbReference>
<dbReference type="EC" id="2.7.13.3" evidence="2"/>
<dbReference type="EMBL" id="DSPX01000222">
    <property type="protein sequence ID" value="HGG03197.1"/>
    <property type="molecule type" value="Genomic_DNA"/>
</dbReference>
<accession>A0A7C3VN45</accession>